<name>A0ABS8KND8_9HYPH</name>
<protein>
    <submittedName>
        <fullName evidence="2">VOC family protein</fullName>
    </submittedName>
</protein>
<accession>A0ABS8KND8</accession>
<comment type="caution">
    <text evidence="2">The sequence shown here is derived from an EMBL/GenBank/DDBJ whole genome shotgun (WGS) entry which is preliminary data.</text>
</comment>
<dbReference type="CDD" id="cd07262">
    <property type="entry name" value="VOC_like"/>
    <property type="match status" value="1"/>
</dbReference>
<dbReference type="InterPro" id="IPR037523">
    <property type="entry name" value="VOC_core"/>
</dbReference>
<evidence type="ECO:0000259" key="1">
    <source>
        <dbReference type="PROSITE" id="PS51819"/>
    </source>
</evidence>
<proteinExistence type="predicted"/>
<reference evidence="2 3" key="1">
    <citation type="submission" date="2021-11" db="EMBL/GenBank/DDBJ databases">
        <authorList>
            <person name="Lee D.-H."/>
            <person name="Kim S.-B."/>
        </authorList>
    </citation>
    <scope>NUCLEOTIDE SEQUENCE [LARGE SCALE GENOMIC DNA]</scope>
    <source>
        <strain evidence="2 3">KCTC 52223</strain>
    </source>
</reference>
<dbReference type="RefSeq" id="WP_230548802.1">
    <property type="nucleotide sequence ID" value="NZ_JAJISD010000001.1"/>
</dbReference>
<keyword evidence="3" id="KW-1185">Reference proteome</keyword>
<dbReference type="PANTHER" id="PTHR35006:SF1">
    <property type="entry name" value="BLL2941 PROTEIN"/>
    <property type="match status" value="1"/>
</dbReference>
<evidence type="ECO:0000313" key="3">
    <source>
        <dbReference type="Proteomes" id="UP001198862"/>
    </source>
</evidence>
<dbReference type="Gene3D" id="3.10.180.10">
    <property type="entry name" value="2,3-Dihydroxybiphenyl 1,2-Dioxygenase, domain 1"/>
    <property type="match status" value="1"/>
</dbReference>
<sequence length="131" mass="13883">MLGYVMIGADDVPGSGRFYSAILGPLGYDRKDDGHGIVFSRPDTPDVYVVRPFDGRSATVGNGSMLAFRAATHALVRTLHAAGIAAGGCDEGAPGFRADYSEHFYVAYLRDPVGNKLALFCNDPAEGRRGA</sequence>
<organism evidence="2 3">
    <name type="scientific">Reyranella aquatilis</name>
    <dbReference type="NCBI Taxonomy" id="2035356"/>
    <lineage>
        <taxon>Bacteria</taxon>
        <taxon>Pseudomonadati</taxon>
        <taxon>Pseudomonadota</taxon>
        <taxon>Alphaproteobacteria</taxon>
        <taxon>Hyphomicrobiales</taxon>
        <taxon>Reyranellaceae</taxon>
        <taxon>Reyranella</taxon>
    </lineage>
</organism>
<evidence type="ECO:0000313" key="2">
    <source>
        <dbReference type="EMBL" id="MCC8427577.1"/>
    </source>
</evidence>
<feature type="domain" description="VOC" evidence="1">
    <location>
        <begin position="1"/>
        <end position="122"/>
    </location>
</feature>
<dbReference type="SUPFAM" id="SSF54593">
    <property type="entry name" value="Glyoxalase/Bleomycin resistance protein/Dihydroxybiphenyl dioxygenase"/>
    <property type="match status" value="1"/>
</dbReference>
<dbReference type="EMBL" id="JAJISD010000001">
    <property type="protein sequence ID" value="MCC8427577.1"/>
    <property type="molecule type" value="Genomic_DNA"/>
</dbReference>
<gene>
    <name evidence="2" type="ORF">LJ725_01260</name>
</gene>
<dbReference type="PANTHER" id="PTHR35006">
    <property type="entry name" value="GLYOXALASE FAMILY PROTEIN (AFU_ORTHOLOGUE AFUA_5G14830)"/>
    <property type="match status" value="1"/>
</dbReference>
<dbReference type="Proteomes" id="UP001198862">
    <property type="component" value="Unassembled WGS sequence"/>
</dbReference>
<dbReference type="PROSITE" id="PS51819">
    <property type="entry name" value="VOC"/>
    <property type="match status" value="1"/>
</dbReference>
<dbReference type="InterPro" id="IPR029068">
    <property type="entry name" value="Glyas_Bleomycin-R_OHBP_Dase"/>
</dbReference>